<comment type="caution">
    <text evidence="1">The sequence shown here is derived from an EMBL/GenBank/DDBJ whole genome shotgun (WGS) entry which is preliminary data.</text>
</comment>
<gene>
    <name evidence="1" type="ORF">BV22DRAFT_1047292</name>
</gene>
<proteinExistence type="predicted"/>
<keyword evidence="2" id="KW-1185">Reference proteome</keyword>
<name>A0ACB8BHI5_9AGAM</name>
<dbReference type="EMBL" id="MU266418">
    <property type="protein sequence ID" value="KAH7924723.1"/>
    <property type="molecule type" value="Genomic_DNA"/>
</dbReference>
<organism evidence="1 2">
    <name type="scientific">Leucogyrophana mollusca</name>
    <dbReference type="NCBI Taxonomy" id="85980"/>
    <lineage>
        <taxon>Eukaryota</taxon>
        <taxon>Fungi</taxon>
        <taxon>Dikarya</taxon>
        <taxon>Basidiomycota</taxon>
        <taxon>Agaricomycotina</taxon>
        <taxon>Agaricomycetes</taxon>
        <taxon>Agaricomycetidae</taxon>
        <taxon>Boletales</taxon>
        <taxon>Boletales incertae sedis</taxon>
        <taxon>Leucogyrophana</taxon>
    </lineage>
</organism>
<reference evidence="1" key="1">
    <citation type="journal article" date="2021" name="New Phytol.">
        <title>Evolutionary innovations through gain and loss of genes in the ectomycorrhizal Boletales.</title>
        <authorList>
            <person name="Wu G."/>
            <person name="Miyauchi S."/>
            <person name="Morin E."/>
            <person name="Kuo A."/>
            <person name="Drula E."/>
            <person name="Varga T."/>
            <person name="Kohler A."/>
            <person name="Feng B."/>
            <person name="Cao Y."/>
            <person name="Lipzen A."/>
            <person name="Daum C."/>
            <person name="Hundley H."/>
            <person name="Pangilinan J."/>
            <person name="Johnson J."/>
            <person name="Barry K."/>
            <person name="LaButti K."/>
            <person name="Ng V."/>
            <person name="Ahrendt S."/>
            <person name="Min B."/>
            <person name="Choi I.G."/>
            <person name="Park H."/>
            <person name="Plett J.M."/>
            <person name="Magnuson J."/>
            <person name="Spatafora J.W."/>
            <person name="Nagy L.G."/>
            <person name="Henrissat B."/>
            <person name="Grigoriev I.V."/>
            <person name="Yang Z.L."/>
            <person name="Xu J."/>
            <person name="Martin F.M."/>
        </authorList>
    </citation>
    <scope>NUCLEOTIDE SEQUENCE</scope>
    <source>
        <strain evidence="1">KUC20120723A-06</strain>
    </source>
</reference>
<sequence length="147" mass="17084">MSLDSVTNAIRSQIFQHPILLHFMNTVVRINPSLPEGQFSLGIDSFYDFNTKMWVAPRKLSNKMVMFLLTSFFFPIEEWISGIYKTKRSTQSGNFRDKTFRTKYRKNLGIIEYMDGLPDDLEENIALESLKLFAPILDAVTESEPYQ</sequence>
<protein>
    <submittedName>
        <fullName evidence="1">Uncharacterized protein</fullName>
    </submittedName>
</protein>
<accession>A0ACB8BHI5</accession>
<evidence type="ECO:0000313" key="1">
    <source>
        <dbReference type="EMBL" id="KAH7924723.1"/>
    </source>
</evidence>
<evidence type="ECO:0000313" key="2">
    <source>
        <dbReference type="Proteomes" id="UP000790709"/>
    </source>
</evidence>
<dbReference type="Proteomes" id="UP000790709">
    <property type="component" value="Unassembled WGS sequence"/>
</dbReference>